<gene>
    <name evidence="2" type="ORF">CYNAS_LOCUS12827</name>
</gene>
<dbReference type="Proteomes" id="UP001176961">
    <property type="component" value="Unassembled WGS sequence"/>
</dbReference>
<dbReference type="PROSITE" id="PS01186">
    <property type="entry name" value="EGF_2"/>
    <property type="match status" value="1"/>
</dbReference>
<proteinExistence type="predicted"/>
<protein>
    <recommendedName>
        <fullName evidence="1">EGF-like domain-containing protein</fullName>
    </recommendedName>
</protein>
<evidence type="ECO:0000313" key="2">
    <source>
        <dbReference type="EMBL" id="CAJ0600844.1"/>
    </source>
</evidence>
<accession>A0AA36M6E7</accession>
<evidence type="ECO:0000259" key="1">
    <source>
        <dbReference type="PROSITE" id="PS01186"/>
    </source>
</evidence>
<keyword evidence="3" id="KW-1185">Reference proteome</keyword>
<organism evidence="2 3">
    <name type="scientific">Cylicocyclus nassatus</name>
    <name type="common">Nematode worm</name>
    <dbReference type="NCBI Taxonomy" id="53992"/>
    <lineage>
        <taxon>Eukaryota</taxon>
        <taxon>Metazoa</taxon>
        <taxon>Ecdysozoa</taxon>
        <taxon>Nematoda</taxon>
        <taxon>Chromadorea</taxon>
        <taxon>Rhabditida</taxon>
        <taxon>Rhabditina</taxon>
        <taxon>Rhabditomorpha</taxon>
        <taxon>Strongyloidea</taxon>
        <taxon>Strongylidae</taxon>
        <taxon>Cylicocyclus</taxon>
    </lineage>
</organism>
<dbReference type="InterPro" id="IPR000742">
    <property type="entry name" value="EGF"/>
</dbReference>
<reference evidence="2" key="1">
    <citation type="submission" date="2023-07" db="EMBL/GenBank/DDBJ databases">
        <authorList>
            <consortium name="CYATHOMIX"/>
        </authorList>
    </citation>
    <scope>NUCLEOTIDE SEQUENCE</scope>
    <source>
        <strain evidence="2">N/A</strain>
    </source>
</reference>
<sequence length="232" mass="26614">MLNKLQSTLLKGVVLLALIIRSEFTILLDCDPLGTLWKTSSISHCICRPYFYGTFCHRIRRCVSGKPVPVNCTNSKKRYSQHASQRCTSAKSLIDMCECFEGYTGPLCEHFSVSSSFGHVSPPKQTQQIHISDYYISAEENMFLEQDDLQFHRSTQWIIFFIATPSHACRHGRGVDQFSNDLLLSSNTFERRTAQYTQKVLAFNFVSHSYGLMKGWMSINAFEQRRAQEPLM</sequence>
<feature type="domain" description="EGF-like" evidence="1">
    <location>
        <begin position="97"/>
        <end position="108"/>
    </location>
</feature>
<evidence type="ECO:0000313" key="3">
    <source>
        <dbReference type="Proteomes" id="UP001176961"/>
    </source>
</evidence>
<dbReference type="AlphaFoldDB" id="A0AA36M6E7"/>
<comment type="caution">
    <text evidence="2">The sequence shown here is derived from an EMBL/GenBank/DDBJ whole genome shotgun (WGS) entry which is preliminary data.</text>
</comment>
<dbReference type="EMBL" id="CATQJL010000305">
    <property type="protein sequence ID" value="CAJ0600844.1"/>
    <property type="molecule type" value="Genomic_DNA"/>
</dbReference>
<name>A0AA36M6E7_CYLNA</name>